<protein>
    <submittedName>
        <fullName evidence="2">Uncharacterized protein</fullName>
    </submittedName>
</protein>
<sequence length="47" mass="5369">MRTRIKGCRFITGISVTTRDKISEKLRSICQKSFCVVVPAFHYYSAA</sequence>
<evidence type="ECO:0000313" key="1">
    <source>
        <dbReference type="Proteomes" id="UP000887564"/>
    </source>
</evidence>
<evidence type="ECO:0000313" key="2">
    <source>
        <dbReference type="WBParaSite" id="PEQ_0000211501-mRNA-1"/>
    </source>
</evidence>
<keyword evidence="1" id="KW-1185">Reference proteome</keyword>
<reference evidence="2" key="1">
    <citation type="submission" date="2022-11" db="UniProtKB">
        <authorList>
            <consortium name="WormBaseParasite"/>
        </authorList>
    </citation>
    <scope>IDENTIFICATION</scope>
</reference>
<dbReference type="WBParaSite" id="PEQ_0000211501-mRNA-1">
    <property type="protein sequence ID" value="PEQ_0000211501-mRNA-1"/>
    <property type="gene ID" value="PEQ_0000211501"/>
</dbReference>
<dbReference type="AlphaFoldDB" id="A0A914RBL7"/>
<organism evidence="1 2">
    <name type="scientific">Parascaris equorum</name>
    <name type="common">Equine roundworm</name>
    <dbReference type="NCBI Taxonomy" id="6256"/>
    <lineage>
        <taxon>Eukaryota</taxon>
        <taxon>Metazoa</taxon>
        <taxon>Ecdysozoa</taxon>
        <taxon>Nematoda</taxon>
        <taxon>Chromadorea</taxon>
        <taxon>Rhabditida</taxon>
        <taxon>Spirurina</taxon>
        <taxon>Ascaridomorpha</taxon>
        <taxon>Ascaridoidea</taxon>
        <taxon>Ascarididae</taxon>
        <taxon>Parascaris</taxon>
    </lineage>
</organism>
<dbReference type="Proteomes" id="UP000887564">
    <property type="component" value="Unplaced"/>
</dbReference>
<name>A0A914RBL7_PAREQ</name>
<accession>A0A914RBL7</accession>
<proteinExistence type="predicted"/>